<name>A9EUX5_SORC5</name>
<evidence type="ECO:0000313" key="3">
    <source>
        <dbReference type="Proteomes" id="UP000002139"/>
    </source>
</evidence>
<keyword evidence="3" id="KW-1185">Reference proteome</keyword>
<dbReference type="BioCyc" id="SCEL448385:SCE_RS05130-MONOMER"/>
<organism evidence="2 3">
    <name type="scientific">Sorangium cellulosum (strain So ce56)</name>
    <name type="common">Polyangium cellulosum (strain So ce56)</name>
    <dbReference type="NCBI Taxonomy" id="448385"/>
    <lineage>
        <taxon>Bacteria</taxon>
        <taxon>Pseudomonadati</taxon>
        <taxon>Myxococcota</taxon>
        <taxon>Polyangia</taxon>
        <taxon>Polyangiales</taxon>
        <taxon>Polyangiaceae</taxon>
        <taxon>Sorangium</taxon>
    </lineage>
</organism>
<protein>
    <submittedName>
        <fullName evidence="2">Uncharacterized protein</fullName>
    </submittedName>
</protein>
<dbReference type="KEGG" id="scl:sce0983"/>
<accession>A9EUX5</accession>
<reference evidence="2 3" key="1">
    <citation type="journal article" date="2007" name="Nat. Biotechnol.">
        <title>Complete genome sequence of the myxobacterium Sorangium cellulosum.</title>
        <authorList>
            <person name="Schneiker S."/>
            <person name="Perlova O."/>
            <person name="Kaiser O."/>
            <person name="Gerth K."/>
            <person name="Alici A."/>
            <person name="Altmeyer M.O."/>
            <person name="Bartels D."/>
            <person name="Bekel T."/>
            <person name="Beyer S."/>
            <person name="Bode E."/>
            <person name="Bode H.B."/>
            <person name="Bolten C.J."/>
            <person name="Choudhuri J.V."/>
            <person name="Doss S."/>
            <person name="Elnakady Y.A."/>
            <person name="Frank B."/>
            <person name="Gaigalat L."/>
            <person name="Goesmann A."/>
            <person name="Groeger C."/>
            <person name="Gross F."/>
            <person name="Jelsbak L."/>
            <person name="Jelsbak L."/>
            <person name="Kalinowski J."/>
            <person name="Kegler C."/>
            <person name="Knauber T."/>
            <person name="Konietzny S."/>
            <person name="Kopp M."/>
            <person name="Krause L."/>
            <person name="Krug D."/>
            <person name="Linke B."/>
            <person name="Mahmud T."/>
            <person name="Martinez-Arias R."/>
            <person name="McHardy A.C."/>
            <person name="Merai M."/>
            <person name="Meyer F."/>
            <person name="Mormann S."/>
            <person name="Munoz-Dorado J."/>
            <person name="Perez J."/>
            <person name="Pradella S."/>
            <person name="Rachid S."/>
            <person name="Raddatz G."/>
            <person name="Rosenau F."/>
            <person name="Rueckert C."/>
            <person name="Sasse F."/>
            <person name="Scharfe M."/>
            <person name="Schuster S.C."/>
            <person name="Suen G."/>
            <person name="Treuner-Lange A."/>
            <person name="Velicer G.J."/>
            <person name="Vorholter F.-J."/>
            <person name="Weissman K.J."/>
            <person name="Welch R.D."/>
            <person name="Wenzel S.C."/>
            <person name="Whitworth D.E."/>
            <person name="Wilhelm S."/>
            <person name="Wittmann C."/>
            <person name="Bloecker H."/>
            <person name="Puehler A."/>
            <person name="Mueller R."/>
        </authorList>
    </citation>
    <scope>NUCLEOTIDE SEQUENCE [LARGE SCALE GENOMIC DNA]</scope>
    <source>
        <strain evidence="3">So ce56</strain>
    </source>
</reference>
<dbReference type="eggNOG" id="ENOG5031BE5">
    <property type="taxonomic scope" value="Bacteria"/>
</dbReference>
<dbReference type="AlphaFoldDB" id="A9EUX5"/>
<dbReference type="Proteomes" id="UP000002139">
    <property type="component" value="Chromosome"/>
</dbReference>
<evidence type="ECO:0000313" key="2">
    <source>
        <dbReference type="EMBL" id="CAN91140.1"/>
    </source>
</evidence>
<feature type="region of interest" description="Disordered" evidence="1">
    <location>
        <begin position="55"/>
        <end position="76"/>
    </location>
</feature>
<gene>
    <name evidence="2" type="ordered locus">sce0983</name>
</gene>
<proteinExistence type="predicted"/>
<dbReference type="HOGENOM" id="CLU_1007979_0_0_7"/>
<sequence>MARDARTARSCSPRGLYAGRDFADPGGMNLRLVSAWAFAVALHATGCSDAGTDPGDSGAGAGGGGGNGGAGAGGEDENGLGEIAGVGGGTGLSTAVSVIITADNAYGFGYGTGDGLLNYFGGIENNLAGKIFSCPIGNGPESYTVPAASANAGHYLYIITYADKSTTQGVIGQFFREGAAPVFTGDGAWEVCATGEDYDLGSNGPTLETINQYIARCNSGDLDPQTTSAGWVTTEASAHGHVAFGETNDTERSVPEPGNEFSIVCDIDEEARWMWYEWDPDRSGGSPFMWPGSSGGGNVTKDFLIFRLGAEFIPEVPR</sequence>
<feature type="compositionally biased region" description="Gly residues" evidence="1">
    <location>
        <begin position="57"/>
        <end position="73"/>
    </location>
</feature>
<dbReference type="EMBL" id="AM746676">
    <property type="protein sequence ID" value="CAN91140.1"/>
    <property type="molecule type" value="Genomic_DNA"/>
</dbReference>
<evidence type="ECO:0000256" key="1">
    <source>
        <dbReference type="SAM" id="MobiDB-lite"/>
    </source>
</evidence>
<dbReference type="STRING" id="448385.sce0983"/>